<keyword evidence="3" id="KW-1185">Reference proteome</keyword>
<proteinExistence type="predicted"/>
<sequence length="156" mass="17561">MSTTTTAMTSTTPEKPCKAHIQKGTPSIYTHLMMRLDINNPQSCYLQYRTGDHGWFTNDTTTSPLTLIHAQIVNIKFCFNQEDTTSEPPTTPNNDEANTNDSDSHKVQSSHNGFDSKSKDPFASVFLHLLVEDKVDPETCSRAIFIRTLQDYDLDT</sequence>
<reference evidence="2" key="1">
    <citation type="journal article" date="2020" name="Nat. Commun.">
        <title>Large-scale genome sequencing of mycorrhizal fungi provides insights into the early evolution of symbiotic traits.</title>
        <authorList>
            <person name="Miyauchi S."/>
            <person name="Kiss E."/>
            <person name="Kuo A."/>
            <person name="Drula E."/>
            <person name="Kohler A."/>
            <person name="Sanchez-Garcia M."/>
            <person name="Morin E."/>
            <person name="Andreopoulos B."/>
            <person name="Barry K.W."/>
            <person name="Bonito G."/>
            <person name="Buee M."/>
            <person name="Carver A."/>
            <person name="Chen C."/>
            <person name="Cichocki N."/>
            <person name="Clum A."/>
            <person name="Culley D."/>
            <person name="Crous P.W."/>
            <person name="Fauchery L."/>
            <person name="Girlanda M."/>
            <person name="Hayes R.D."/>
            <person name="Keri Z."/>
            <person name="LaButti K."/>
            <person name="Lipzen A."/>
            <person name="Lombard V."/>
            <person name="Magnuson J."/>
            <person name="Maillard F."/>
            <person name="Murat C."/>
            <person name="Nolan M."/>
            <person name="Ohm R.A."/>
            <person name="Pangilinan J."/>
            <person name="Pereira M.F."/>
            <person name="Perotto S."/>
            <person name="Peter M."/>
            <person name="Pfister S."/>
            <person name="Riley R."/>
            <person name="Sitrit Y."/>
            <person name="Stielow J.B."/>
            <person name="Szollosi G."/>
            <person name="Zifcakova L."/>
            <person name="Stursova M."/>
            <person name="Spatafora J.W."/>
            <person name="Tedersoo L."/>
            <person name="Vaario L.M."/>
            <person name="Yamada A."/>
            <person name="Yan M."/>
            <person name="Wang P."/>
            <person name="Xu J."/>
            <person name="Bruns T."/>
            <person name="Baldrian P."/>
            <person name="Vilgalys R."/>
            <person name="Dunand C."/>
            <person name="Henrissat B."/>
            <person name="Grigoriev I.V."/>
            <person name="Hibbett D."/>
            <person name="Nagy L.G."/>
            <person name="Martin F.M."/>
        </authorList>
    </citation>
    <scope>NUCLEOTIDE SEQUENCE</scope>
    <source>
        <strain evidence="2">UP504</strain>
    </source>
</reference>
<feature type="compositionally biased region" description="Polar residues" evidence="1">
    <location>
        <begin position="82"/>
        <end position="113"/>
    </location>
</feature>
<gene>
    <name evidence="2" type="ORF">BS47DRAFT_1363226</name>
</gene>
<protein>
    <submittedName>
        <fullName evidence="2">Uncharacterized protein</fullName>
    </submittedName>
</protein>
<comment type="caution">
    <text evidence="2">The sequence shown here is derived from an EMBL/GenBank/DDBJ whole genome shotgun (WGS) entry which is preliminary data.</text>
</comment>
<feature type="region of interest" description="Disordered" evidence="1">
    <location>
        <begin position="1"/>
        <end position="20"/>
    </location>
</feature>
<organism evidence="2 3">
    <name type="scientific">Hydnum rufescens UP504</name>
    <dbReference type="NCBI Taxonomy" id="1448309"/>
    <lineage>
        <taxon>Eukaryota</taxon>
        <taxon>Fungi</taxon>
        <taxon>Dikarya</taxon>
        <taxon>Basidiomycota</taxon>
        <taxon>Agaricomycotina</taxon>
        <taxon>Agaricomycetes</taxon>
        <taxon>Cantharellales</taxon>
        <taxon>Hydnaceae</taxon>
        <taxon>Hydnum</taxon>
    </lineage>
</organism>
<name>A0A9P6AUS8_9AGAM</name>
<dbReference type="AlphaFoldDB" id="A0A9P6AUS8"/>
<accession>A0A9P6AUS8</accession>
<evidence type="ECO:0000313" key="2">
    <source>
        <dbReference type="EMBL" id="KAF9512321.1"/>
    </source>
</evidence>
<feature type="region of interest" description="Disordered" evidence="1">
    <location>
        <begin position="82"/>
        <end position="115"/>
    </location>
</feature>
<evidence type="ECO:0000256" key="1">
    <source>
        <dbReference type="SAM" id="MobiDB-lite"/>
    </source>
</evidence>
<evidence type="ECO:0000313" key="3">
    <source>
        <dbReference type="Proteomes" id="UP000886523"/>
    </source>
</evidence>
<feature type="compositionally biased region" description="Low complexity" evidence="1">
    <location>
        <begin position="1"/>
        <end position="12"/>
    </location>
</feature>
<dbReference type="Proteomes" id="UP000886523">
    <property type="component" value="Unassembled WGS sequence"/>
</dbReference>
<dbReference type="EMBL" id="MU128988">
    <property type="protein sequence ID" value="KAF9512321.1"/>
    <property type="molecule type" value="Genomic_DNA"/>
</dbReference>